<dbReference type="Proteomes" id="UP001642360">
    <property type="component" value="Unassembled WGS sequence"/>
</dbReference>
<reference evidence="1 2" key="1">
    <citation type="submission" date="2024-02" db="EMBL/GenBank/DDBJ databases">
        <authorList>
            <person name="Vignale AGUSTIN F."/>
            <person name="Sosa J E."/>
            <person name="Modenutti C."/>
        </authorList>
    </citation>
    <scope>NUCLEOTIDE SEQUENCE [LARGE SCALE GENOMIC DNA]</scope>
</reference>
<name>A0ABC8SC20_9AQUA</name>
<dbReference type="EMBL" id="CAUOFW020002578">
    <property type="protein sequence ID" value="CAK9154739.1"/>
    <property type="molecule type" value="Genomic_DNA"/>
</dbReference>
<keyword evidence="2" id="KW-1185">Reference proteome</keyword>
<dbReference type="AlphaFoldDB" id="A0ABC8SC20"/>
<organism evidence="1 2">
    <name type="scientific">Ilex paraguariensis</name>
    <name type="common">yerba mate</name>
    <dbReference type="NCBI Taxonomy" id="185542"/>
    <lineage>
        <taxon>Eukaryota</taxon>
        <taxon>Viridiplantae</taxon>
        <taxon>Streptophyta</taxon>
        <taxon>Embryophyta</taxon>
        <taxon>Tracheophyta</taxon>
        <taxon>Spermatophyta</taxon>
        <taxon>Magnoliopsida</taxon>
        <taxon>eudicotyledons</taxon>
        <taxon>Gunneridae</taxon>
        <taxon>Pentapetalae</taxon>
        <taxon>asterids</taxon>
        <taxon>campanulids</taxon>
        <taxon>Aquifoliales</taxon>
        <taxon>Aquifoliaceae</taxon>
        <taxon>Ilex</taxon>
    </lineage>
</organism>
<sequence length="61" mass="6471">MTGSGALETSNAVRELSGKSVNLSSVERSLPLTLVLILVVATLDKGMTRVDSQGSQRIKRV</sequence>
<protein>
    <submittedName>
        <fullName evidence="1">Uncharacterized protein</fullName>
    </submittedName>
</protein>
<gene>
    <name evidence="1" type="ORF">ILEXP_LOCUS23091</name>
</gene>
<comment type="caution">
    <text evidence="1">The sequence shown here is derived from an EMBL/GenBank/DDBJ whole genome shotgun (WGS) entry which is preliminary data.</text>
</comment>
<feature type="non-terminal residue" evidence="1">
    <location>
        <position position="61"/>
    </location>
</feature>
<evidence type="ECO:0000313" key="1">
    <source>
        <dbReference type="EMBL" id="CAK9154739.1"/>
    </source>
</evidence>
<accession>A0ABC8SC20</accession>
<proteinExistence type="predicted"/>
<evidence type="ECO:0000313" key="2">
    <source>
        <dbReference type="Proteomes" id="UP001642360"/>
    </source>
</evidence>